<protein>
    <submittedName>
        <fullName evidence="2">Glycerol acyltransferase</fullName>
    </submittedName>
</protein>
<dbReference type="InterPro" id="IPR002123">
    <property type="entry name" value="Plipid/glycerol_acylTrfase"/>
</dbReference>
<dbReference type="CDD" id="cd07987">
    <property type="entry name" value="LPLAT_MGAT-like"/>
    <property type="match status" value="1"/>
</dbReference>
<dbReference type="Pfam" id="PF01553">
    <property type="entry name" value="Acyltransferase"/>
    <property type="match status" value="1"/>
</dbReference>
<evidence type="ECO:0000313" key="2">
    <source>
        <dbReference type="EMBL" id="ORV91049.1"/>
    </source>
</evidence>
<dbReference type="AlphaFoldDB" id="A0A1X1WX03"/>
<dbReference type="GO" id="GO:0016746">
    <property type="term" value="F:acyltransferase activity"/>
    <property type="evidence" value="ECO:0007669"/>
    <property type="project" value="UniProtKB-KW"/>
</dbReference>
<gene>
    <name evidence="2" type="ORF">AWC12_05770</name>
</gene>
<keyword evidence="2" id="KW-0012">Acyltransferase</keyword>
<evidence type="ECO:0000313" key="3">
    <source>
        <dbReference type="Proteomes" id="UP000193622"/>
    </source>
</evidence>
<sequence length="265" mass="28390">MDSVSTAEIARWDPQFTEQAMRWVRLFLKAYHRAEASGLESFPDGGVLVVSNHSGGLFALDVPVLAAAFYERFGYTRPIFTLSHDMLVTGAVGRLLSRAGFISATHESAAAALGSGGIVVVFPGGDYDAYRPTSARNTIDFGGRTGYVRAAIASKVPIVPMVSIGGQENQIYLTRGAGLARALRVDKLMRVKIVPISLGAPFGLSVLPVNVPLPTKIVTKVLPPIDIQETFGSEPDIAEVDEHVRKVMQAALDELAAARRFPVLG</sequence>
<dbReference type="PANTHER" id="PTHR22753">
    <property type="entry name" value="TRANSMEMBRANE PROTEIN 68"/>
    <property type="match status" value="1"/>
</dbReference>
<keyword evidence="2" id="KW-0808">Transferase</keyword>
<dbReference type="PANTHER" id="PTHR22753:SF14">
    <property type="entry name" value="MONOACYLGLYCEROL_DIACYLGLYCEROL O-ACYLTRANSFERASE"/>
    <property type="match status" value="1"/>
</dbReference>
<comment type="caution">
    <text evidence="2">The sequence shown here is derived from an EMBL/GenBank/DDBJ whole genome shotgun (WGS) entry which is preliminary data.</text>
</comment>
<organism evidence="2 3">
    <name type="scientific">Mycolicibacterium iranicum</name>
    <name type="common">Mycobacterium iranicum</name>
    <dbReference type="NCBI Taxonomy" id="912594"/>
    <lineage>
        <taxon>Bacteria</taxon>
        <taxon>Bacillati</taxon>
        <taxon>Actinomycetota</taxon>
        <taxon>Actinomycetes</taxon>
        <taxon>Mycobacteriales</taxon>
        <taxon>Mycobacteriaceae</taxon>
        <taxon>Mycolicibacterium</taxon>
    </lineage>
</organism>
<dbReference type="GO" id="GO:0016020">
    <property type="term" value="C:membrane"/>
    <property type="evidence" value="ECO:0007669"/>
    <property type="project" value="TreeGrafter"/>
</dbReference>
<evidence type="ECO:0000259" key="1">
    <source>
        <dbReference type="SMART" id="SM00563"/>
    </source>
</evidence>
<name>A0A1X1WX03_MYCIR</name>
<dbReference type="SMART" id="SM00563">
    <property type="entry name" value="PlsC"/>
    <property type="match status" value="1"/>
</dbReference>
<accession>A0A1X1WX03</accession>
<dbReference type="Proteomes" id="UP000193622">
    <property type="component" value="Unassembled WGS sequence"/>
</dbReference>
<dbReference type="EMBL" id="LQPC01000019">
    <property type="protein sequence ID" value="ORV91049.1"/>
    <property type="molecule type" value="Genomic_DNA"/>
</dbReference>
<reference evidence="2 3" key="1">
    <citation type="submission" date="2016-01" db="EMBL/GenBank/DDBJ databases">
        <title>The new phylogeny of the genus Mycobacterium.</title>
        <authorList>
            <person name="Tarcisio F."/>
            <person name="Conor M."/>
            <person name="Antonella G."/>
            <person name="Elisabetta G."/>
            <person name="Giulia F.S."/>
            <person name="Sara T."/>
            <person name="Anna F."/>
            <person name="Clotilde B."/>
            <person name="Roberto B."/>
            <person name="Veronica D.S."/>
            <person name="Fabio R."/>
            <person name="Monica P."/>
            <person name="Olivier J."/>
            <person name="Enrico T."/>
            <person name="Nicola S."/>
        </authorList>
    </citation>
    <scope>NUCLEOTIDE SEQUENCE [LARGE SCALE GENOMIC DNA]</scope>
    <source>
        <strain evidence="2 3">DSM 45541</strain>
    </source>
</reference>
<dbReference type="RefSeq" id="WP_085172661.1">
    <property type="nucleotide sequence ID" value="NZ_LQPC01000019.1"/>
</dbReference>
<dbReference type="SUPFAM" id="SSF69593">
    <property type="entry name" value="Glycerol-3-phosphate (1)-acyltransferase"/>
    <property type="match status" value="1"/>
</dbReference>
<feature type="domain" description="Phospholipid/glycerol acyltransferase" evidence="1">
    <location>
        <begin position="47"/>
        <end position="166"/>
    </location>
</feature>
<proteinExistence type="predicted"/>
<dbReference type="InterPro" id="IPR016676">
    <property type="entry name" value="P_lipid/glycerol_AcTrfase_prd"/>
</dbReference>
<dbReference type="PIRSF" id="PIRSF016753">
    <property type="entry name" value="P_lipid/glycerol_ac_tran_prd"/>
    <property type="match status" value="1"/>
</dbReference>